<feature type="binding site" evidence="4">
    <location>
        <position position="2"/>
    </location>
    <ligand>
        <name>Ni(2+)</name>
        <dbReference type="ChEBI" id="CHEBI:49786"/>
    </ligand>
</feature>
<dbReference type="HAMAP" id="MF_00213">
    <property type="entry name" value="HypA_HybF"/>
    <property type="match status" value="1"/>
</dbReference>
<dbReference type="GO" id="GO:0051604">
    <property type="term" value="P:protein maturation"/>
    <property type="evidence" value="ECO:0007669"/>
    <property type="project" value="InterPro"/>
</dbReference>
<evidence type="ECO:0000256" key="4">
    <source>
        <dbReference type="HAMAP-Rule" id="MF_00213"/>
    </source>
</evidence>
<feature type="binding site" evidence="4">
    <location>
        <position position="90"/>
    </location>
    <ligand>
        <name>Zn(2+)</name>
        <dbReference type="ChEBI" id="CHEBI:29105"/>
    </ligand>
</feature>
<evidence type="ECO:0000256" key="1">
    <source>
        <dbReference type="ARBA" id="ARBA00022596"/>
    </source>
</evidence>
<keyword evidence="6" id="KW-1185">Reference proteome</keyword>
<sequence length="139" mass="15392">MHELSIADAIAGIVMEQATLHQATRVKRVHVRIGEANAVDTEALTFCFEVIASSQPVLNGAQLEIDIVPHRARCRYCGTEFHVVQCILQCPDCEQWEAEVCAGTEFMIQDMEIDNADIEPEGGNEHAECAYRPEYSGGQ</sequence>
<dbReference type="PANTHER" id="PTHR34535:SF3">
    <property type="entry name" value="HYDROGENASE MATURATION FACTOR HYPA"/>
    <property type="match status" value="1"/>
</dbReference>
<evidence type="ECO:0000256" key="3">
    <source>
        <dbReference type="ARBA" id="ARBA00022833"/>
    </source>
</evidence>
<evidence type="ECO:0000256" key="2">
    <source>
        <dbReference type="ARBA" id="ARBA00022723"/>
    </source>
</evidence>
<dbReference type="EMBL" id="BIFS01000002">
    <property type="protein sequence ID" value="GCE24302.1"/>
    <property type="molecule type" value="Genomic_DNA"/>
</dbReference>
<dbReference type="AlphaFoldDB" id="A0A402AYX3"/>
<keyword evidence="3 4" id="KW-0862">Zinc</keyword>
<organism evidence="5 6">
    <name type="scientific">Dictyobacter kobayashii</name>
    <dbReference type="NCBI Taxonomy" id="2014872"/>
    <lineage>
        <taxon>Bacteria</taxon>
        <taxon>Bacillati</taxon>
        <taxon>Chloroflexota</taxon>
        <taxon>Ktedonobacteria</taxon>
        <taxon>Ktedonobacterales</taxon>
        <taxon>Dictyobacteraceae</taxon>
        <taxon>Dictyobacter</taxon>
    </lineage>
</organism>
<comment type="function">
    <text evidence="4">Involved in the maturation of [NiFe] hydrogenases. Required for nickel insertion into the metal center of the hydrogenase.</text>
</comment>
<evidence type="ECO:0000313" key="5">
    <source>
        <dbReference type="EMBL" id="GCE24302.1"/>
    </source>
</evidence>
<gene>
    <name evidence="4" type="primary">hypA</name>
    <name evidence="5" type="ORF">KDK_81020</name>
</gene>
<evidence type="ECO:0000313" key="6">
    <source>
        <dbReference type="Proteomes" id="UP000287188"/>
    </source>
</evidence>
<comment type="similarity">
    <text evidence="4">Belongs to the HypA/HybF family.</text>
</comment>
<dbReference type="NCBIfam" id="TIGR00100">
    <property type="entry name" value="hypA"/>
    <property type="match status" value="1"/>
</dbReference>
<protein>
    <recommendedName>
        <fullName evidence="4">Hydrogenase maturation factor HypA</fullName>
    </recommendedName>
</protein>
<dbReference type="Gene3D" id="3.30.2320.80">
    <property type="match status" value="1"/>
</dbReference>
<dbReference type="InterPro" id="IPR000688">
    <property type="entry name" value="HypA/HybF"/>
</dbReference>
<accession>A0A402AYX3</accession>
<feature type="binding site" evidence="4">
    <location>
        <position position="93"/>
    </location>
    <ligand>
        <name>Zn(2+)</name>
        <dbReference type="ChEBI" id="CHEBI:29105"/>
    </ligand>
</feature>
<keyword evidence="1 4" id="KW-0533">Nickel</keyword>
<comment type="caution">
    <text evidence="5">The sequence shown here is derived from an EMBL/GenBank/DDBJ whole genome shotgun (WGS) entry which is preliminary data.</text>
</comment>
<dbReference type="Proteomes" id="UP000287188">
    <property type="component" value="Unassembled WGS sequence"/>
</dbReference>
<feature type="binding site" evidence="4">
    <location>
        <position position="77"/>
    </location>
    <ligand>
        <name>Zn(2+)</name>
        <dbReference type="ChEBI" id="CHEBI:29105"/>
    </ligand>
</feature>
<dbReference type="GO" id="GO:0008270">
    <property type="term" value="F:zinc ion binding"/>
    <property type="evidence" value="ECO:0007669"/>
    <property type="project" value="UniProtKB-UniRule"/>
</dbReference>
<dbReference type="OrthoDB" id="9800361at2"/>
<dbReference type="GO" id="GO:0016151">
    <property type="term" value="F:nickel cation binding"/>
    <property type="evidence" value="ECO:0007669"/>
    <property type="project" value="UniProtKB-UniRule"/>
</dbReference>
<keyword evidence="2 4" id="KW-0479">Metal-binding</keyword>
<reference evidence="6" key="1">
    <citation type="submission" date="2018-12" db="EMBL/GenBank/DDBJ databases">
        <title>Tengunoibacter tsumagoiensis gen. nov., sp. nov., Dictyobacter kobayashii sp. nov., D. alpinus sp. nov., and D. joshuensis sp. nov. and description of Dictyobacteraceae fam. nov. within the order Ktedonobacterales isolated from Tengu-no-mugimeshi.</title>
        <authorList>
            <person name="Wang C.M."/>
            <person name="Zheng Y."/>
            <person name="Sakai Y."/>
            <person name="Toyoda A."/>
            <person name="Minakuchi Y."/>
            <person name="Abe K."/>
            <person name="Yokota A."/>
            <person name="Yabe S."/>
        </authorList>
    </citation>
    <scope>NUCLEOTIDE SEQUENCE [LARGE SCALE GENOMIC DNA]</scope>
    <source>
        <strain evidence="6">Uno11</strain>
    </source>
</reference>
<feature type="binding site" evidence="4">
    <location>
        <position position="74"/>
    </location>
    <ligand>
        <name>Zn(2+)</name>
        <dbReference type="ChEBI" id="CHEBI:29105"/>
    </ligand>
</feature>
<proteinExistence type="inferred from homology"/>
<dbReference type="PANTHER" id="PTHR34535">
    <property type="entry name" value="HYDROGENASE MATURATION FACTOR HYPA"/>
    <property type="match status" value="1"/>
</dbReference>
<name>A0A402AYX3_9CHLR</name>
<dbReference type="PIRSF" id="PIRSF004761">
    <property type="entry name" value="Hydrgn_mat_HypA"/>
    <property type="match status" value="1"/>
</dbReference>
<dbReference type="RefSeq" id="WP_126557541.1">
    <property type="nucleotide sequence ID" value="NZ_BIFS01000002.1"/>
</dbReference>
<dbReference type="Pfam" id="PF01155">
    <property type="entry name" value="HypA"/>
    <property type="match status" value="1"/>
</dbReference>